<evidence type="ECO:0000313" key="2">
    <source>
        <dbReference type="EMBL" id="KAF7389552.1"/>
    </source>
</evidence>
<gene>
    <name evidence="2" type="ORF">H0235_018036</name>
</gene>
<name>A0A834MY97_VESPE</name>
<feature type="region of interest" description="Disordered" evidence="1">
    <location>
        <begin position="29"/>
        <end position="57"/>
    </location>
</feature>
<evidence type="ECO:0000313" key="3">
    <source>
        <dbReference type="Proteomes" id="UP000600918"/>
    </source>
</evidence>
<dbReference type="EMBL" id="JACSDY010000024">
    <property type="protein sequence ID" value="KAF7389552.1"/>
    <property type="molecule type" value="Genomic_DNA"/>
</dbReference>
<evidence type="ECO:0000256" key="1">
    <source>
        <dbReference type="SAM" id="MobiDB-lite"/>
    </source>
</evidence>
<comment type="caution">
    <text evidence="2">The sequence shown here is derived from an EMBL/GenBank/DDBJ whole genome shotgun (WGS) entry which is preliminary data.</text>
</comment>
<protein>
    <submittedName>
        <fullName evidence="2">Uncharacterized protein</fullName>
    </submittedName>
</protein>
<dbReference type="Proteomes" id="UP000600918">
    <property type="component" value="Unassembled WGS sequence"/>
</dbReference>
<dbReference type="AlphaFoldDB" id="A0A834MY97"/>
<feature type="compositionally biased region" description="Basic and acidic residues" evidence="1">
    <location>
        <begin position="45"/>
        <end position="57"/>
    </location>
</feature>
<proteinExistence type="predicted"/>
<sequence length="138" mass="14382">MSFHRFTLGLSPLEPLESWWCNSSGSNGGGGGGGGGTAASGGKVGKRDGYGKVGDEEDRGGIAKILDHLVGSIDDCFLLLLIEFSLLSISLLFSGTPLQLTDVICTTSRPENPARRKLIGPRAPLVEEALFTSGMSGE</sequence>
<feature type="compositionally biased region" description="Gly residues" evidence="1">
    <location>
        <begin position="29"/>
        <end position="43"/>
    </location>
</feature>
<reference evidence="2" key="1">
    <citation type="journal article" date="2020" name="G3 (Bethesda)">
        <title>High-Quality Assemblies for Three Invasive Social Wasps from the &lt;i&gt;Vespula&lt;/i&gt; Genus.</title>
        <authorList>
            <person name="Harrop T.W.R."/>
            <person name="Guhlin J."/>
            <person name="McLaughlin G.M."/>
            <person name="Permina E."/>
            <person name="Stockwell P."/>
            <person name="Gilligan J."/>
            <person name="Le Lec M.F."/>
            <person name="Gruber M.A.M."/>
            <person name="Quinn O."/>
            <person name="Lovegrove M."/>
            <person name="Duncan E.J."/>
            <person name="Remnant E.J."/>
            <person name="Van Eeckhoven J."/>
            <person name="Graham B."/>
            <person name="Knapp R.A."/>
            <person name="Langford K.W."/>
            <person name="Kronenberg Z."/>
            <person name="Press M.O."/>
            <person name="Eacker S.M."/>
            <person name="Wilson-Rankin E.E."/>
            <person name="Purcell J."/>
            <person name="Lester P.J."/>
            <person name="Dearden P.K."/>
        </authorList>
    </citation>
    <scope>NUCLEOTIDE SEQUENCE</scope>
    <source>
        <strain evidence="2">Volc-1</strain>
    </source>
</reference>
<keyword evidence="3" id="KW-1185">Reference proteome</keyword>
<accession>A0A834MY97</accession>
<organism evidence="2 3">
    <name type="scientific">Vespula pensylvanica</name>
    <name type="common">Western yellow jacket</name>
    <name type="synonym">Wasp</name>
    <dbReference type="NCBI Taxonomy" id="30213"/>
    <lineage>
        <taxon>Eukaryota</taxon>
        <taxon>Metazoa</taxon>
        <taxon>Ecdysozoa</taxon>
        <taxon>Arthropoda</taxon>
        <taxon>Hexapoda</taxon>
        <taxon>Insecta</taxon>
        <taxon>Pterygota</taxon>
        <taxon>Neoptera</taxon>
        <taxon>Endopterygota</taxon>
        <taxon>Hymenoptera</taxon>
        <taxon>Apocrita</taxon>
        <taxon>Aculeata</taxon>
        <taxon>Vespoidea</taxon>
        <taxon>Vespidae</taxon>
        <taxon>Vespinae</taxon>
        <taxon>Vespula</taxon>
    </lineage>
</organism>